<dbReference type="EMBL" id="AJWK01008120">
    <property type="status" value="NOT_ANNOTATED_CDS"/>
    <property type="molecule type" value="Genomic_DNA"/>
</dbReference>
<evidence type="ECO:0000313" key="1">
    <source>
        <dbReference type="EnsemblMetazoa" id="LLOJ002469-PA"/>
    </source>
</evidence>
<dbReference type="VEuPathDB" id="VectorBase:LLOJ002469"/>
<sequence length="166" mass="18857">MARGLLNNWKQPIFYGFDAKLSKDLLSEIADEFDKIGFDVVAIELLSKDQDNPNKIDIEEEGLIYVAGYIAAKRKFSESLGCPTAQNPPTSPWLANLSEGGLYSPTPQFLNEVKVMEELFKEQHPKNSLSKSPGILHRLLEKSNEKNLTCSYATQKLFFRTRIFIR</sequence>
<name>A0A1B0CDP9_LUTLO</name>
<reference evidence="1" key="1">
    <citation type="submission" date="2020-05" db="UniProtKB">
        <authorList>
            <consortium name="EnsemblMetazoa"/>
        </authorList>
    </citation>
    <scope>IDENTIFICATION</scope>
    <source>
        <strain evidence="1">Jacobina</strain>
    </source>
</reference>
<proteinExistence type="predicted"/>
<evidence type="ECO:0000313" key="2">
    <source>
        <dbReference type="Proteomes" id="UP000092461"/>
    </source>
</evidence>
<dbReference type="Proteomes" id="UP000092461">
    <property type="component" value="Unassembled WGS sequence"/>
</dbReference>
<accession>A0A1B0CDP9</accession>
<dbReference type="AlphaFoldDB" id="A0A1B0CDP9"/>
<dbReference type="EnsemblMetazoa" id="LLOJ002469-RA">
    <property type="protein sequence ID" value="LLOJ002469-PA"/>
    <property type="gene ID" value="LLOJ002469"/>
</dbReference>
<organism evidence="1 2">
    <name type="scientific">Lutzomyia longipalpis</name>
    <name type="common">Sand fly</name>
    <dbReference type="NCBI Taxonomy" id="7200"/>
    <lineage>
        <taxon>Eukaryota</taxon>
        <taxon>Metazoa</taxon>
        <taxon>Ecdysozoa</taxon>
        <taxon>Arthropoda</taxon>
        <taxon>Hexapoda</taxon>
        <taxon>Insecta</taxon>
        <taxon>Pterygota</taxon>
        <taxon>Neoptera</taxon>
        <taxon>Endopterygota</taxon>
        <taxon>Diptera</taxon>
        <taxon>Nematocera</taxon>
        <taxon>Psychodoidea</taxon>
        <taxon>Psychodidae</taxon>
        <taxon>Lutzomyia</taxon>
        <taxon>Lutzomyia</taxon>
    </lineage>
</organism>
<protein>
    <submittedName>
        <fullName evidence="1">Uncharacterized protein</fullName>
    </submittedName>
</protein>
<dbReference type="EMBL" id="AJWK01008121">
    <property type="status" value="NOT_ANNOTATED_CDS"/>
    <property type="molecule type" value="Genomic_DNA"/>
</dbReference>
<keyword evidence="2" id="KW-1185">Reference proteome</keyword>